<dbReference type="InterPro" id="IPR023801">
    <property type="entry name" value="His_deacetylse_dom"/>
</dbReference>
<dbReference type="PANTHER" id="PTHR10625">
    <property type="entry name" value="HISTONE DEACETYLASE HDAC1-RELATED"/>
    <property type="match status" value="1"/>
</dbReference>
<dbReference type="GO" id="GO:0005634">
    <property type="term" value="C:nucleus"/>
    <property type="evidence" value="ECO:0007669"/>
    <property type="project" value="UniProtKB-SubCell"/>
</dbReference>
<keyword evidence="5" id="KW-0378">Hydrolase</keyword>
<keyword evidence="7" id="KW-0805">Transcription regulation</keyword>
<evidence type="ECO:0000256" key="10">
    <source>
        <dbReference type="SAM" id="MobiDB-lite"/>
    </source>
</evidence>
<dbReference type="PANTHER" id="PTHR10625:SF14">
    <property type="entry name" value="HISTONE DEACETYLASE 8"/>
    <property type="match status" value="1"/>
</dbReference>
<comment type="similarity">
    <text evidence="2">Belongs to the histone deacetylase family. HD type 1 subfamily.</text>
</comment>
<evidence type="ECO:0000313" key="12">
    <source>
        <dbReference type="EMBL" id="VVT53317.1"/>
    </source>
</evidence>
<dbReference type="SUPFAM" id="SSF52768">
    <property type="entry name" value="Arginase/deacetylase"/>
    <property type="match status" value="1"/>
</dbReference>
<dbReference type="GO" id="GO:0031507">
    <property type="term" value="P:heterochromatin formation"/>
    <property type="evidence" value="ECO:0007669"/>
    <property type="project" value="TreeGrafter"/>
</dbReference>
<reference evidence="12 13" key="1">
    <citation type="submission" date="2019-09" db="EMBL/GenBank/DDBJ databases">
        <authorList>
            <person name="Brejova B."/>
        </authorList>
    </citation>
    <scope>NUCLEOTIDE SEQUENCE [LARGE SCALE GENOMIC DNA]</scope>
</reference>
<keyword evidence="4" id="KW-0678">Repressor</keyword>
<dbReference type="EC" id="3.5.1.98" evidence="3"/>
<feature type="domain" description="Histone deacetylase" evidence="11">
    <location>
        <begin position="27"/>
        <end position="426"/>
    </location>
</feature>
<dbReference type="Pfam" id="PF00850">
    <property type="entry name" value="Hist_deacetyl"/>
    <property type="match status" value="1"/>
</dbReference>
<keyword evidence="9" id="KW-0539">Nucleus</keyword>
<evidence type="ECO:0000313" key="13">
    <source>
        <dbReference type="Proteomes" id="UP000398389"/>
    </source>
</evidence>
<keyword evidence="8" id="KW-0804">Transcription</keyword>
<feature type="region of interest" description="Disordered" evidence="10">
    <location>
        <begin position="96"/>
        <end position="148"/>
    </location>
</feature>
<sequence length="488" mass="54953">MTIPERKQGPIGYACSRSLLMAANKLPSNPGRAILVHTLLHAYKLFSQNQEPNKDDQEPQCKVIPVKPLGAAQLKTYHDAGFVDFILELDSVQSSDADNDAELESSSEEDEEDSNKPPRKRLREDVRHKTPQIMIKPNSSQDSKARKRKTKLYRKYEAYGLEYDCPYFPGISDYVRLVAGASVACAEYILEHEKKSPSTDESDIPQQAPIAINWQGGRHHARKTRAAGFCYVNDAVLCIQRLRKKFSRVAYIDLDLHHGDGVETAFARSSNVAVVSVHRYDRGFYPGSPFGSLEYEGGGNTKYMNSSGIDSNNEAKYFGKLPGYGYTLNIPTKRGLTGESLDRIMREIVTPFVTKVFCADCAVVVLGTDGLSRDEHREWRLSPRDYERAMREHVRDAWNLPTVVLGGGGYHHADTARALTAATAALLGRRDQDNWVDIPEHAMMDAYCDDAYEFWAGESISEMNDENAGEHLDHLVEVYQARFKRKYK</sequence>
<organism evidence="12 13">
    <name type="scientific">Magnusiomyces paraingens</name>
    <dbReference type="NCBI Taxonomy" id="2606893"/>
    <lineage>
        <taxon>Eukaryota</taxon>
        <taxon>Fungi</taxon>
        <taxon>Dikarya</taxon>
        <taxon>Ascomycota</taxon>
        <taxon>Saccharomycotina</taxon>
        <taxon>Dipodascomycetes</taxon>
        <taxon>Dipodascales</taxon>
        <taxon>Dipodascaceae</taxon>
        <taxon>Magnusiomyces</taxon>
    </lineage>
</organism>
<evidence type="ECO:0000256" key="6">
    <source>
        <dbReference type="ARBA" id="ARBA00022853"/>
    </source>
</evidence>
<dbReference type="InterPro" id="IPR037138">
    <property type="entry name" value="His_deacetylse_dom_sf"/>
</dbReference>
<proteinExistence type="inferred from homology"/>
<dbReference type="EMBL" id="CABVLU010000003">
    <property type="protein sequence ID" value="VVT53317.1"/>
    <property type="molecule type" value="Genomic_DNA"/>
</dbReference>
<evidence type="ECO:0000256" key="9">
    <source>
        <dbReference type="ARBA" id="ARBA00023242"/>
    </source>
</evidence>
<dbReference type="GeneID" id="43582330"/>
<evidence type="ECO:0000256" key="5">
    <source>
        <dbReference type="ARBA" id="ARBA00022801"/>
    </source>
</evidence>
<dbReference type="PRINTS" id="PR01270">
    <property type="entry name" value="HDASUPER"/>
</dbReference>
<dbReference type="Proteomes" id="UP000398389">
    <property type="component" value="Unassembled WGS sequence"/>
</dbReference>
<keyword evidence="13" id="KW-1185">Reference proteome</keyword>
<evidence type="ECO:0000256" key="3">
    <source>
        <dbReference type="ARBA" id="ARBA00012111"/>
    </source>
</evidence>
<keyword evidence="6" id="KW-0156">Chromatin regulator</keyword>
<evidence type="ECO:0000259" key="11">
    <source>
        <dbReference type="Pfam" id="PF00850"/>
    </source>
</evidence>
<comment type="subcellular location">
    <subcellularLocation>
        <location evidence="1">Nucleus</location>
    </subcellularLocation>
</comment>
<dbReference type="OrthoDB" id="73273at2759"/>
<dbReference type="InterPro" id="IPR023696">
    <property type="entry name" value="Ureohydrolase_dom_sf"/>
</dbReference>
<gene>
    <name evidence="12" type="ORF">SAPINGB_P003512</name>
</gene>
<evidence type="ECO:0000256" key="4">
    <source>
        <dbReference type="ARBA" id="ARBA00022491"/>
    </source>
</evidence>
<name>A0A5E8BV66_9ASCO</name>
<evidence type="ECO:0000256" key="1">
    <source>
        <dbReference type="ARBA" id="ARBA00004123"/>
    </source>
</evidence>
<accession>A0A5E8BV66</accession>
<evidence type="ECO:0000256" key="7">
    <source>
        <dbReference type="ARBA" id="ARBA00023015"/>
    </source>
</evidence>
<protein>
    <recommendedName>
        <fullName evidence="3">histone deacetylase</fullName>
        <ecNumber evidence="3">3.5.1.98</ecNumber>
    </recommendedName>
</protein>
<evidence type="ECO:0000256" key="2">
    <source>
        <dbReference type="ARBA" id="ARBA00006457"/>
    </source>
</evidence>
<evidence type="ECO:0000256" key="8">
    <source>
        <dbReference type="ARBA" id="ARBA00023163"/>
    </source>
</evidence>
<dbReference type="AlphaFoldDB" id="A0A5E8BV66"/>
<dbReference type="Gene3D" id="3.40.800.20">
    <property type="entry name" value="Histone deacetylase domain"/>
    <property type="match status" value="1"/>
</dbReference>
<dbReference type="InterPro" id="IPR000286">
    <property type="entry name" value="HDACs"/>
</dbReference>
<dbReference type="GO" id="GO:0141221">
    <property type="term" value="F:histone deacetylase activity, hydrolytic mechanism"/>
    <property type="evidence" value="ECO:0007669"/>
    <property type="project" value="UniProtKB-EC"/>
</dbReference>
<feature type="compositionally biased region" description="Acidic residues" evidence="10">
    <location>
        <begin position="97"/>
        <end position="113"/>
    </location>
</feature>
<dbReference type="RefSeq" id="XP_031854121.1">
    <property type="nucleotide sequence ID" value="XM_031998230.1"/>
</dbReference>